<accession>A0AAW0B7H3</accession>
<sequence length="141" mass="15336">METPGVVRPSGSIPEQLAKVSRRSSTPEKNYDVPLATIMAEPDKAMDRQETSSEAPLPLMIVPRLPQLLQICDRLLNDLTYSLGSARAELDEILHPLSDAHTAWASHLDAVSEAVSLEEAIPTVLDLVVDPLIPLSFGEIT</sequence>
<feature type="region of interest" description="Disordered" evidence="1">
    <location>
        <begin position="1"/>
        <end position="31"/>
    </location>
</feature>
<organism evidence="2 3">
    <name type="scientific">Paramarasmius palmivorus</name>
    <dbReference type="NCBI Taxonomy" id="297713"/>
    <lineage>
        <taxon>Eukaryota</taxon>
        <taxon>Fungi</taxon>
        <taxon>Dikarya</taxon>
        <taxon>Basidiomycota</taxon>
        <taxon>Agaricomycotina</taxon>
        <taxon>Agaricomycetes</taxon>
        <taxon>Agaricomycetidae</taxon>
        <taxon>Agaricales</taxon>
        <taxon>Marasmiineae</taxon>
        <taxon>Marasmiaceae</taxon>
        <taxon>Paramarasmius</taxon>
    </lineage>
</organism>
<comment type="caution">
    <text evidence="2">The sequence shown here is derived from an EMBL/GenBank/DDBJ whole genome shotgun (WGS) entry which is preliminary data.</text>
</comment>
<proteinExistence type="predicted"/>
<gene>
    <name evidence="2" type="ORF">VNI00_017319</name>
</gene>
<keyword evidence="3" id="KW-1185">Reference proteome</keyword>
<dbReference type="EMBL" id="JAYKXP010000166">
    <property type="protein sequence ID" value="KAK7021720.1"/>
    <property type="molecule type" value="Genomic_DNA"/>
</dbReference>
<dbReference type="Proteomes" id="UP001383192">
    <property type="component" value="Unassembled WGS sequence"/>
</dbReference>
<dbReference type="AlphaFoldDB" id="A0AAW0B7H3"/>
<evidence type="ECO:0000256" key="1">
    <source>
        <dbReference type="SAM" id="MobiDB-lite"/>
    </source>
</evidence>
<name>A0AAW0B7H3_9AGAR</name>
<evidence type="ECO:0000313" key="3">
    <source>
        <dbReference type="Proteomes" id="UP001383192"/>
    </source>
</evidence>
<protein>
    <submittedName>
        <fullName evidence="2">Uncharacterized protein</fullName>
    </submittedName>
</protein>
<reference evidence="2 3" key="1">
    <citation type="submission" date="2024-01" db="EMBL/GenBank/DDBJ databases">
        <title>A draft genome for a cacao thread blight-causing isolate of Paramarasmius palmivorus.</title>
        <authorList>
            <person name="Baruah I.K."/>
            <person name="Bukari Y."/>
            <person name="Amoako-Attah I."/>
            <person name="Meinhardt L.W."/>
            <person name="Bailey B.A."/>
            <person name="Cohen S.P."/>
        </authorList>
    </citation>
    <scope>NUCLEOTIDE SEQUENCE [LARGE SCALE GENOMIC DNA]</scope>
    <source>
        <strain evidence="2 3">GH-12</strain>
    </source>
</reference>
<evidence type="ECO:0000313" key="2">
    <source>
        <dbReference type="EMBL" id="KAK7021720.1"/>
    </source>
</evidence>